<dbReference type="GO" id="GO:0006235">
    <property type="term" value="P:dTTP biosynthetic process"/>
    <property type="evidence" value="ECO:0007669"/>
    <property type="project" value="UniProtKB-UniRule"/>
</dbReference>
<keyword evidence="11" id="KW-1185">Reference proteome</keyword>
<reference evidence="10 11" key="1">
    <citation type="submission" date="2018-04" db="EMBL/GenBank/DDBJ databases">
        <title>Novel Campyloabacter and Helicobacter Species and Strains.</title>
        <authorList>
            <person name="Mannion A.J."/>
            <person name="Shen Z."/>
            <person name="Fox J.G."/>
        </authorList>
    </citation>
    <scope>NUCLEOTIDE SEQUENCE [LARGE SCALE GENOMIC DNA]</scope>
    <source>
        <strain evidence="10 11">MIT 04-9362</strain>
    </source>
</reference>
<dbReference type="HAMAP" id="MF_00165">
    <property type="entry name" value="Thymidylate_kinase"/>
    <property type="match status" value="1"/>
</dbReference>
<evidence type="ECO:0000313" key="10">
    <source>
        <dbReference type="EMBL" id="RDU74520.1"/>
    </source>
</evidence>
<dbReference type="GO" id="GO:0005829">
    <property type="term" value="C:cytosol"/>
    <property type="evidence" value="ECO:0007669"/>
    <property type="project" value="TreeGrafter"/>
</dbReference>
<evidence type="ECO:0000256" key="1">
    <source>
        <dbReference type="ARBA" id="ARBA00009776"/>
    </source>
</evidence>
<feature type="binding site" evidence="8">
    <location>
        <begin position="7"/>
        <end position="14"/>
    </location>
    <ligand>
        <name>ATP</name>
        <dbReference type="ChEBI" id="CHEBI:30616"/>
    </ligand>
</feature>
<dbReference type="Gene3D" id="3.40.50.300">
    <property type="entry name" value="P-loop containing nucleotide triphosphate hydrolases"/>
    <property type="match status" value="1"/>
</dbReference>
<dbReference type="NCBIfam" id="TIGR00041">
    <property type="entry name" value="DTMP_kinase"/>
    <property type="match status" value="1"/>
</dbReference>
<evidence type="ECO:0000259" key="9">
    <source>
        <dbReference type="Pfam" id="PF02223"/>
    </source>
</evidence>
<dbReference type="RefSeq" id="WP_115578229.1">
    <property type="nucleotide sequence ID" value="NZ_NXLX01000001.1"/>
</dbReference>
<dbReference type="EC" id="2.7.4.9" evidence="8"/>
<proteinExistence type="inferred from homology"/>
<dbReference type="InterPro" id="IPR027417">
    <property type="entry name" value="P-loop_NTPase"/>
</dbReference>
<dbReference type="OrthoDB" id="9774907at2"/>
<dbReference type="GO" id="GO:0004798">
    <property type="term" value="F:dTMP kinase activity"/>
    <property type="evidence" value="ECO:0007669"/>
    <property type="project" value="UniProtKB-UniRule"/>
</dbReference>
<evidence type="ECO:0000256" key="5">
    <source>
        <dbReference type="ARBA" id="ARBA00022777"/>
    </source>
</evidence>
<dbReference type="Pfam" id="PF02223">
    <property type="entry name" value="Thymidylate_kin"/>
    <property type="match status" value="1"/>
</dbReference>
<evidence type="ECO:0000256" key="3">
    <source>
        <dbReference type="ARBA" id="ARBA00022727"/>
    </source>
</evidence>
<evidence type="ECO:0000313" key="11">
    <source>
        <dbReference type="Proteomes" id="UP000256695"/>
    </source>
</evidence>
<organism evidence="10 11">
    <name type="scientific">Helicobacter anseris</name>
    <dbReference type="NCBI Taxonomy" id="375926"/>
    <lineage>
        <taxon>Bacteria</taxon>
        <taxon>Pseudomonadati</taxon>
        <taxon>Campylobacterota</taxon>
        <taxon>Epsilonproteobacteria</taxon>
        <taxon>Campylobacterales</taxon>
        <taxon>Helicobacteraceae</taxon>
        <taxon>Helicobacter</taxon>
    </lineage>
</organism>
<dbReference type="AlphaFoldDB" id="A0A3D8JB31"/>
<comment type="catalytic activity">
    <reaction evidence="7 8">
        <text>dTMP + ATP = dTDP + ADP</text>
        <dbReference type="Rhea" id="RHEA:13517"/>
        <dbReference type="ChEBI" id="CHEBI:30616"/>
        <dbReference type="ChEBI" id="CHEBI:58369"/>
        <dbReference type="ChEBI" id="CHEBI:63528"/>
        <dbReference type="ChEBI" id="CHEBI:456216"/>
        <dbReference type="EC" id="2.7.4.9"/>
    </reaction>
</comment>
<comment type="caution">
    <text evidence="10">The sequence shown here is derived from an EMBL/GenBank/DDBJ whole genome shotgun (WGS) entry which is preliminary data.</text>
</comment>
<evidence type="ECO:0000256" key="4">
    <source>
        <dbReference type="ARBA" id="ARBA00022741"/>
    </source>
</evidence>
<comment type="function">
    <text evidence="8">Phosphorylation of dTMP to form dTDP in both de novo and salvage pathways of dTTP synthesis.</text>
</comment>
<keyword evidence="4 8" id="KW-0547">Nucleotide-binding</keyword>
<protein>
    <recommendedName>
        <fullName evidence="8">Thymidylate kinase</fullName>
        <ecNumber evidence="8">2.7.4.9</ecNumber>
    </recommendedName>
    <alternativeName>
        <fullName evidence="8">dTMP kinase</fullName>
    </alternativeName>
</protein>
<comment type="similarity">
    <text evidence="1 8">Belongs to the thymidylate kinase family.</text>
</comment>
<dbReference type="GO" id="GO:0006233">
    <property type="term" value="P:dTDP biosynthetic process"/>
    <property type="evidence" value="ECO:0007669"/>
    <property type="project" value="InterPro"/>
</dbReference>
<dbReference type="Proteomes" id="UP000256695">
    <property type="component" value="Unassembled WGS sequence"/>
</dbReference>
<keyword evidence="6 8" id="KW-0067">ATP-binding</keyword>
<dbReference type="SUPFAM" id="SSF52540">
    <property type="entry name" value="P-loop containing nucleoside triphosphate hydrolases"/>
    <property type="match status" value="1"/>
</dbReference>
<dbReference type="GO" id="GO:0006227">
    <property type="term" value="P:dUDP biosynthetic process"/>
    <property type="evidence" value="ECO:0007669"/>
    <property type="project" value="TreeGrafter"/>
</dbReference>
<gene>
    <name evidence="8" type="primary">tmk</name>
    <name evidence="10" type="ORF">CQA57_00250</name>
</gene>
<dbReference type="InterPro" id="IPR039430">
    <property type="entry name" value="Thymidylate_kin-like_dom"/>
</dbReference>
<sequence length="184" mass="20795">MYIVFEGIDTCGKSTQIELLKPLLPNAIFTKEPGGSFLGAKIREMILGSKNLDSKTEFFLFLADRAQHCAEVIIPNKNEIIIADRSLISGIAYAKNIQNALEYNLFAMQNILPDKVVLFKTNAELLKKRLGNKSNDSIEQRGIDYLLEIQDYLFEITHHLKLQTLILDASESIEALHKKILAFL</sequence>
<feature type="domain" description="Thymidylate kinase-like" evidence="9">
    <location>
        <begin position="5"/>
        <end position="180"/>
    </location>
</feature>
<evidence type="ECO:0000256" key="6">
    <source>
        <dbReference type="ARBA" id="ARBA00022840"/>
    </source>
</evidence>
<evidence type="ECO:0000256" key="8">
    <source>
        <dbReference type="HAMAP-Rule" id="MF_00165"/>
    </source>
</evidence>
<dbReference type="PANTHER" id="PTHR10344">
    <property type="entry name" value="THYMIDYLATE KINASE"/>
    <property type="match status" value="1"/>
</dbReference>
<dbReference type="InterPro" id="IPR018094">
    <property type="entry name" value="Thymidylate_kinase"/>
</dbReference>
<evidence type="ECO:0000256" key="7">
    <source>
        <dbReference type="ARBA" id="ARBA00048743"/>
    </source>
</evidence>
<keyword evidence="5 8" id="KW-0418">Kinase</keyword>
<evidence type="ECO:0000256" key="2">
    <source>
        <dbReference type="ARBA" id="ARBA00022679"/>
    </source>
</evidence>
<dbReference type="GO" id="GO:0005524">
    <property type="term" value="F:ATP binding"/>
    <property type="evidence" value="ECO:0007669"/>
    <property type="project" value="UniProtKB-UniRule"/>
</dbReference>
<dbReference type="PANTHER" id="PTHR10344:SF4">
    <property type="entry name" value="UMP-CMP KINASE 2, MITOCHONDRIAL"/>
    <property type="match status" value="1"/>
</dbReference>
<dbReference type="EMBL" id="NXLX01000001">
    <property type="protein sequence ID" value="RDU74520.1"/>
    <property type="molecule type" value="Genomic_DNA"/>
</dbReference>
<accession>A0A3D8JB31</accession>
<name>A0A3D8JB31_9HELI</name>
<dbReference type="CDD" id="cd01672">
    <property type="entry name" value="TMPK"/>
    <property type="match status" value="1"/>
</dbReference>
<keyword evidence="2 8" id="KW-0808">Transferase</keyword>
<keyword evidence="3 8" id="KW-0545">Nucleotide biosynthesis</keyword>